<protein>
    <submittedName>
        <fullName evidence="1">PqqD family protein</fullName>
    </submittedName>
</protein>
<evidence type="ECO:0000313" key="1">
    <source>
        <dbReference type="EMBL" id="TZE81707.1"/>
    </source>
</evidence>
<gene>
    <name evidence="1" type="ORF">FWJ32_08150</name>
</gene>
<comment type="caution">
    <text evidence="1">The sequence shown here is derived from an EMBL/GenBank/DDBJ whole genome shotgun (WGS) entry which is preliminary data.</text>
</comment>
<dbReference type="Pfam" id="PF05402">
    <property type="entry name" value="PqqD"/>
    <property type="match status" value="1"/>
</dbReference>
<keyword evidence="2" id="KW-1185">Reference proteome</keyword>
<sequence>MRKKEDKNFLEFIPKRRNNVNWRNREDGNVTLIIERNKLAERVLAFMFNAPKTITLDLDRLGSRVWTLCDGEKSIATIGLIIEREFGDEAKPTYERLIKFIQLLNKNGLIDISSE</sequence>
<dbReference type="Gene3D" id="1.10.10.1150">
    <property type="entry name" value="Coenzyme PQQ synthesis protein D (PqqD)"/>
    <property type="match status" value="1"/>
</dbReference>
<organism evidence="1 2">
    <name type="scientific">Calorimonas adulescens</name>
    <dbReference type="NCBI Taxonomy" id="2606906"/>
    <lineage>
        <taxon>Bacteria</taxon>
        <taxon>Bacillati</taxon>
        <taxon>Bacillota</taxon>
        <taxon>Clostridia</taxon>
        <taxon>Thermoanaerobacterales</taxon>
        <taxon>Thermoanaerobacteraceae</taxon>
        <taxon>Calorimonas</taxon>
    </lineage>
</organism>
<dbReference type="InterPro" id="IPR008792">
    <property type="entry name" value="PQQD"/>
</dbReference>
<reference evidence="1 2" key="1">
    <citation type="submission" date="2019-08" db="EMBL/GenBank/DDBJ databases">
        <title>Calorimonas adulescens gen. nov., sp. nov., an anaerobic thermophilic bacterium from Sakhalin hot spring.</title>
        <authorList>
            <person name="Khomyakova M.A."/>
            <person name="Merkel A.Y."/>
            <person name="Novikov A."/>
            <person name="Bonch-Osmolovskaya E.A."/>
            <person name="Slobodkin A.I."/>
        </authorList>
    </citation>
    <scope>NUCLEOTIDE SEQUENCE [LARGE SCALE GENOMIC DNA]</scope>
    <source>
        <strain evidence="1 2">A05MB</strain>
    </source>
</reference>
<evidence type="ECO:0000313" key="2">
    <source>
        <dbReference type="Proteomes" id="UP000322976"/>
    </source>
</evidence>
<dbReference type="InterPro" id="IPR041881">
    <property type="entry name" value="PqqD_sf"/>
</dbReference>
<name>A0A5D8QBH8_9THEO</name>
<dbReference type="EMBL" id="VTPS01000011">
    <property type="protein sequence ID" value="TZE81707.1"/>
    <property type="molecule type" value="Genomic_DNA"/>
</dbReference>
<dbReference type="AlphaFoldDB" id="A0A5D8QBH8"/>
<accession>A0A5D8QBH8</accession>
<dbReference type="RefSeq" id="WP_149545470.1">
    <property type="nucleotide sequence ID" value="NZ_VTPS01000011.1"/>
</dbReference>
<proteinExistence type="predicted"/>
<dbReference type="Proteomes" id="UP000322976">
    <property type="component" value="Unassembled WGS sequence"/>
</dbReference>